<dbReference type="Gene3D" id="3.40.190.10">
    <property type="entry name" value="Periplasmic binding protein-like II"/>
    <property type="match status" value="2"/>
</dbReference>
<evidence type="ECO:0000256" key="3">
    <source>
        <dbReference type="ARBA" id="ARBA00022729"/>
    </source>
</evidence>
<proteinExistence type="inferred from homology"/>
<dbReference type="PANTHER" id="PTHR30061:SF50">
    <property type="entry name" value="MALTOSE_MALTODEXTRIN-BINDING PERIPLASMIC PROTEIN"/>
    <property type="match status" value="1"/>
</dbReference>
<keyword evidence="2" id="KW-0813">Transport</keyword>
<organism evidence="5 6">
    <name type="scientific">Pseudaeromonas sharmana</name>
    <dbReference type="NCBI Taxonomy" id="328412"/>
    <lineage>
        <taxon>Bacteria</taxon>
        <taxon>Pseudomonadati</taxon>
        <taxon>Pseudomonadota</taxon>
        <taxon>Gammaproteobacteria</taxon>
        <taxon>Aeromonadales</taxon>
        <taxon>Aeromonadaceae</taxon>
        <taxon>Pseudaeromonas</taxon>
    </lineage>
</organism>
<dbReference type="SUPFAM" id="SSF53850">
    <property type="entry name" value="Periplasmic binding protein-like II"/>
    <property type="match status" value="1"/>
</dbReference>
<dbReference type="Pfam" id="PF13416">
    <property type="entry name" value="SBP_bac_8"/>
    <property type="match status" value="1"/>
</dbReference>
<feature type="chain" id="PRO_5047067225" evidence="4">
    <location>
        <begin position="21"/>
        <end position="369"/>
    </location>
</feature>
<evidence type="ECO:0000313" key="5">
    <source>
        <dbReference type="EMBL" id="MFC3913823.1"/>
    </source>
</evidence>
<keyword evidence="6" id="KW-1185">Reference proteome</keyword>
<comment type="similarity">
    <text evidence="1">Belongs to the bacterial solute-binding protein 1 family.</text>
</comment>
<evidence type="ECO:0000256" key="4">
    <source>
        <dbReference type="SAM" id="SignalP"/>
    </source>
</evidence>
<name>A0ABV8CP02_9GAMM</name>
<accession>A0ABV8CP02</accession>
<dbReference type="RefSeq" id="WP_377152236.1">
    <property type="nucleotide sequence ID" value="NZ_JBHSAF010000014.1"/>
</dbReference>
<protein>
    <submittedName>
        <fullName evidence="5">Extracellular solute-binding protein</fullName>
    </submittedName>
</protein>
<keyword evidence="3 4" id="KW-0732">Signal</keyword>
<dbReference type="InterPro" id="IPR006059">
    <property type="entry name" value="SBP"/>
</dbReference>
<comment type="caution">
    <text evidence="5">The sequence shown here is derived from an EMBL/GenBank/DDBJ whole genome shotgun (WGS) entry which is preliminary data.</text>
</comment>
<reference evidence="6" key="1">
    <citation type="journal article" date="2019" name="Int. J. Syst. Evol. Microbiol.">
        <title>The Global Catalogue of Microorganisms (GCM) 10K type strain sequencing project: providing services to taxonomists for standard genome sequencing and annotation.</title>
        <authorList>
            <consortium name="The Broad Institute Genomics Platform"/>
            <consortium name="The Broad Institute Genome Sequencing Center for Infectious Disease"/>
            <person name="Wu L."/>
            <person name="Ma J."/>
        </authorList>
    </citation>
    <scope>NUCLEOTIDE SEQUENCE [LARGE SCALE GENOMIC DNA]</scope>
    <source>
        <strain evidence="6">CCUG 54939</strain>
    </source>
</reference>
<sequence>MRLTTLLATIVLLAHGSLSAETLTLWNAHSLEHLQPELTRFEKITGHKIVQQHFRADQFRDRVLSSVLLPDLYFIPSDQISNVQEYHLGPWPDTIPRAYQLRDDGQLGNSWYGMPINMGNQLILYYRKDLVAPVSRLEDIPDGKLAWPSKQAYWFIPFLTSSGGWPLNGDNFSLDTPQMVAALQGYVALIARHPVAQCELMCNEQAFIKGEVSYLLDGDWAYQTLKDVLGDRLGMALMPTWQGQRMVPLSSSYVMARRGDLSDTKRQISEELVRFLLADETQKALYERSKLFPSVERVAANLSDKMSEDMRILHQQLLKSRAMPNDRKMMIVWLVMGKSLELFLSGEFSAQETAHNMQTMAVEEEGSAR</sequence>
<evidence type="ECO:0000313" key="6">
    <source>
        <dbReference type="Proteomes" id="UP001595692"/>
    </source>
</evidence>
<dbReference type="PANTHER" id="PTHR30061">
    <property type="entry name" value="MALTOSE-BINDING PERIPLASMIC PROTEIN"/>
    <property type="match status" value="1"/>
</dbReference>
<feature type="signal peptide" evidence="4">
    <location>
        <begin position="1"/>
        <end position="20"/>
    </location>
</feature>
<evidence type="ECO:0000256" key="2">
    <source>
        <dbReference type="ARBA" id="ARBA00022448"/>
    </source>
</evidence>
<dbReference type="Proteomes" id="UP001595692">
    <property type="component" value="Unassembled WGS sequence"/>
</dbReference>
<dbReference type="EMBL" id="JBHSAF010000014">
    <property type="protein sequence ID" value="MFC3913823.1"/>
    <property type="molecule type" value="Genomic_DNA"/>
</dbReference>
<evidence type="ECO:0000256" key="1">
    <source>
        <dbReference type="ARBA" id="ARBA00008520"/>
    </source>
</evidence>
<gene>
    <name evidence="5" type="ORF">ACFOSS_10140</name>
</gene>